<evidence type="ECO:0000313" key="1">
    <source>
        <dbReference type="EMBL" id="GFY75561.1"/>
    </source>
</evidence>
<evidence type="ECO:0000313" key="2">
    <source>
        <dbReference type="Proteomes" id="UP000886998"/>
    </source>
</evidence>
<name>A0A8X7CPF3_9ARAC</name>
<protein>
    <submittedName>
        <fullName evidence="1">Uncharacterized protein</fullName>
    </submittedName>
</protein>
<keyword evidence="2" id="KW-1185">Reference proteome</keyword>
<sequence length="195" mass="22732">MGYNCDRCNLEFSDFEHYLDHECKSYDATQMTYIEARTLENLFHRFKNGTKAHISNSPITEEKKKFLMSDLALEVESLDFESNDYSANQLCYETLNERAKSLSSIDDLESYLQSQFDANQTNPQANCNQLFLYTGQRQMKEINAQINTNPLLVSHELIPKQYFKCATNQYPNTNQDSLAAEYGQMQHNMRQMNPE</sequence>
<organism evidence="1 2">
    <name type="scientific">Trichonephila inaurata madagascariensis</name>
    <dbReference type="NCBI Taxonomy" id="2747483"/>
    <lineage>
        <taxon>Eukaryota</taxon>
        <taxon>Metazoa</taxon>
        <taxon>Ecdysozoa</taxon>
        <taxon>Arthropoda</taxon>
        <taxon>Chelicerata</taxon>
        <taxon>Arachnida</taxon>
        <taxon>Araneae</taxon>
        <taxon>Araneomorphae</taxon>
        <taxon>Entelegynae</taxon>
        <taxon>Araneoidea</taxon>
        <taxon>Nephilidae</taxon>
        <taxon>Trichonephila</taxon>
        <taxon>Trichonephila inaurata</taxon>
    </lineage>
</organism>
<accession>A0A8X7CPF3</accession>
<gene>
    <name evidence="1" type="ORF">TNIN_312821</name>
</gene>
<comment type="caution">
    <text evidence="1">The sequence shown here is derived from an EMBL/GenBank/DDBJ whole genome shotgun (WGS) entry which is preliminary data.</text>
</comment>
<proteinExistence type="predicted"/>
<dbReference type="Proteomes" id="UP000886998">
    <property type="component" value="Unassembled WGS sequence"/>
</dbReference>
<reference evidence="1" key="1">
    <citation type="submission" date="2020-08" db="EMBL/GenBank/DDBJ databases">
        <title>Multicomponent nature underlies the extraordinary mechanical properties of spider dragline silk.</title>
        <authorList>
            <person name="Kono N."/>
            <person name="Nakamura H."/>
            <person name="Mori M."/>
            <person name="Yoshida Y."/>
            <person name="Ohtoshi R."/>
            <person name="Malay A.D."/>
            <person name="Moran D.A.P."/>
            <person name="Tomita M."/>
            <person name="Numata K."/>
            <person name="Arakawa K."/>
        </authorList>
    </citation>
    <scope>NUCLEOTIDE SEQUENCE</scope>
</reference>
<dbReference type="OrthoDB" id="10413566at2759"/>
<dbReference type="AlphaFoldDB" id="A0A8X7CPF3"/>
<dbReference type="EMBL" id="BMAV01021479">
    <property type="protein sequence ID" value="GFY75561.1"/>
    <property type="molecule type" value="Genomic_DNA"/>
</dbReference>